<dbReference type="Proteomes" id="UP000324222">
    <property type="component" value="Unassembled WGS sequence"/>
</dbReference>
<protein>
    <submittedName>
        <fullName evidence="1">Uncharacterized protein</fullName>
    </submittedName>
</protein>
<accession>A0A5B7GNA8</accession>
<keyword evidence="2" id="KW-1185">Reference proteome</keyword>
<organism evidence="1 2">
    <name type="scientific">Portunus trituberculatus</name>
    <name type="common">Swimming crab</name>
    <name type="synonym">Neptunus trituberculatus</name>
    <dbReference type="NCBI Taxonomy" id="210409"/>
    <lineage>
        <taxon>Eukaryota</taxon>
        <taxon>Metazoa</taxon>
        <taxon>Ecdysozoa</taxon>
        <taxon>Arthropoda</taxon>
        <taxon>Crustacea</taxon>
        <taxon>Multicrustacea</taxon>
        <taxon>Malacostraca</taxon>
        <taxon>Eumalacostraca</taxon>
        <taxon>Eucarida</taxon>
        <taxon>Decapoda</taxon>
        <taxon>Pleocyemata</taxon>
        <taxon>Brachyura</taxon>
        <taxon>Eubrachyura</taxon>
        <taxon>Portunoidea</taxon>
        <taxon>Portunidae</taxon>
        <taxon>Portuninae</taxon>
        <taxon>Portunus</taxon>
    </lineage>
</organism>
<evidence type="ECO:0000313" key="1">
    <source>
        <dbReference type="EMBL" id="MPC59033.1"/>
    </source>
</evidence>
<evidence type="ECO:0000313" key="2">
    <source>
        <dbReference type="Proteomes" id="UP000324222"/>
    </source>
</evidence>
<comment type="caution">
    <text evidence="1">The sequence shown here is derived from an EMBL/GenBank/DDBJ whole genome shotgun (WGS) entry which is preliminary data.</text>
</comment>
<dbReference type="AlphaFoldDB" id="A0A5B7GNA8"/>
<proteinExistence type="predicted"/>
<name>A0A5B7GNA8_PORTR</name>
<gene>
    <name evidence="1" type="ORF">E2C01_053048</name>
</gene>
<sequence>MGFEKSRFTAYMLWAREVRPGIIQANPNMGK</sequence>
<reference evidence="1 2" key="1">
    <citation type="submission" date="2019-05" db="EMBL/GenBank/DDBJ databases">
        <title>Another draft genome of Portunus trituberculatus and its Hox gene families provides insights of decapod evolution.</title>
        <authorList>
            <person name="Jeong J.-H."/>
            <person name="Song I."/>
            <person name="Kim S."/>
            <person name="Choi T."/>
            <person name="Kim D."/>
            <person name="Ryu S."/>
            <person name="Kim W."/>
        </authorList>
    </citation>
    <scope>NUCLEOTIDE SEQUENCE [LARGE SCALE GENOMIC DNA]</scope>
    <source>
        <tissue evidence="1">Muscle</tissue>
    </source>
</reference>
<dbReference type="EMBL" id="VSRR010016195">
    <property type="protein sequence ID" value="MPC59033.1"/>
    <property type="molecule type" value="Genomic_DNA"/>
</dbReference>